<organism evidence="3 4">
    <name type="scientific">Bacteroides nordii</name>
    <dbReference type="NCBI Taxonomy" id="291645"/>
    <lineage>
        <taxon>Bacteria</taxon>
        <taxon>Pseudomonadati</taxon>
        <taxon>Bacteroidota</taxon>
        <taxon>Bacteroidia</taxon>
        <taxon>Bacteroidales</taxon>
        <taxon>Bacteroidaceae</taxon>
        <taxon>Bacteroides</taxon>
    </lineage>
</organism>
<dbReference type="SUPFAM" id="SSF51161">
    <property type="entry name" value="Trimeric LpxA-like enzymes"/>
    <property type="match status" value="1"/>
</dbReference>
<name>A0A413V6M2_9BACE</name>
<dbReference type="EMBL" id="QSGO01000033">
    <property type="protein sequence ID" value="RHB29213.1"/>
    <property type="molecule type" value="Genomic_DNA"/>
</dbReference>
<dbReference type="PIRSF" id="PIRSF000441">
    <property type="entry name" value="CysE"/>
    <property type="match status" value="1"/>
</dbReference>
<keyword evidence="1 3" id="KW-0808">Transferase</keyword>
<dbReference type="GO" id="GO:0009001">
    <property type="term" value="F:serine O-acetyltransferase activity"/>
    <property type="evidence" value="ECO:0007669"/>
    <property type="project" value="InterPro"/>
</dbReference>
<dbReference type="RefSeq" id="WP_122202323.1">
    <property type="nucleotide sequence ID" value="NZ_CABJFV010000033.1"/>
</dbReference>
<accession>A0A413V6M2</accession>
<reference evidence="3 4" key="1">
    <citation type="submission" date="2018-08" db="EMBL/GenBank/DDBJ databases">
        <title>A genome reference for cultivated species of the human gut microbiota.</title>
        <authorList>
            <person name="Zou Y."/>
            <person name="Xue W."/>
            <person name="Luo G."/>
        </authorList>
    </citation>
    <scope>NUCLEOTIDE SEQUENCE [LARGE SCALE GENOMIC DNA]</scope>
    <source>
        <strain evidence="3 4">AM40-30BH</strain>
    </source>
</reference>
<dbReference type="InterPro" id="IPR018357">
    <property type="entry name" value="Hexapep_transf_CS"/>
</dbReference>
<dbReference type="InterPro" id="IPR011004">
    <property type="entry name" value="Trimer_LpxA-like_sf"/>
</dbReference>
<evidence type="ECO:0000256" key="2">
    <source>
        <dbReference type="ARBA" id="ARBA00022737"/>
    </source>
</evidence>
<gene>
    <name evidence="3" type="ORF">DW888_19935</name>
</gene>
<evidence type="ECO:0000313" key="4">
    <source>
        <dbReference type="Proteomes" id="UP000284379"/>
    </source>
</evidence>
<dbReference type="PANTHER" id="PTHR42811">
    <property type="entry name" value="SERINE ACETYLTRANSFERASE"/>
    <property type="match status" value="1"/>
</dbReference>
<evidence type="ECO:0000313" key="3">
    <source>
        <dbReference type="EMBL" id="RHB29213.1"/>
    </source>
</evidence>
<sequence>MVVEILHASQWCHKHKFRVGEKLFDGLMHLLCAADIRGCSDIHPSVSFSHGAHGVIINKDAIIGEKCIIGAKVTLGNAFPHGGAPRLGKYVYVGVGAFIGGNIKVADYVVVGANSVLTKDVLEPEVIVAGVPAKVIRKLTDEEKRMLEW</sequence>
<dbReference type="GO" id="GO:0005737">
    <property type="term" value="C:cytoplasm"/>
    <property type="evidence" value="ECO:0007669"/>
    <property type="project" value="InterPro"/>
</dbReference>
<comment type="caution">
    <text evidence="3">The sequence shown here is derived from an EMBL/GenBank/DDBJ whole genome shotgun (WGS) entry which is preliminary data.</text>
</comment>
<dbReference type="PROSITE" id="PS00101">
    <property type="entry name" value="HEXAPEP_TRANSFERASES"/>
    <property type="match status" value="1"/>
</dbReference>
<protein>
    <submittedName>
        <fullName evidence="3">Serine acetyltransferase</fullName>
    </submittedName>
</protein>
<dbReference type="InterPro" id="IPR005881">
    <property type="entry name" value="Ser_O-AcTrfase"/>
</dbReference>
<dbReference type="AlphaFoldDB" id="A0A413V6M2"/>
<dbReference type="Gene3D" id="2.160.10.10">
    <property type="entry name" value="Hexapeptide repeat proteins"/>
    <property type="match status" value="1"/>
</dbReference>
<dbReference type="Proteomes" id="UP000284379">
    <property type="component" value="Unassembled WGS sequence"/>
</dbReference>
<proteinExistence type="predicted"/>
<dbReference type="GO" id="GO:0006535">
    <property type="term" value="P:cysteine biosynthetic process from serine"/>
    <property type="evidence" value="ECO:0007669"/>
    <property type="project" value="InterPro"/>
</dbReference>
<evidence type="ECO:0000256" key="1">
    <source>
        <dbReference type="ARBA" id="ARBA00022679"/>
    </source>
</evidence>
<keyword evidence="2" id="KW-0677">Repeat</keyword>